<feature type="compositionally biased region" description="Basic and acidic residues" evidence="1">
    <location>
        <begin position="810"/>
        <end position="819"/>
    </location>
</feature>
<comment type="caution">
    <text evidence="3">The sequence shown here is derived from an EMBL/GenBank/DDBJ whole genome shotgun (WGS) entry which is preliminary data.</text>
</comment>
<dbReference type="Pfam" id="PF10382">
    <property type="entry name" value="ZGRF1-like_N"/>
    <property type="match status" value="1"/>
</dbReference>
<accession>A0A8T9CE61</accession>
<dbReference type="PANTHER" id="PTHR28535">
    <property type="entry name" value="ZINC FINGER GRF-TYPE CONTAINING 1"/>
    <property type="match status" value="1"/>
</dbReference>
<dbReference type="GO" id="GO:0005634">
    <property type="term" value="C:nucleus"/>
    <property type="evidence" value="ECO:0007669"/>
    <property type="project" value="TreeGrafter"/>
</dbReference>
<dbReference type="InterPro" id="IPR018838">
    <property type="entry name" value="ZGRF1-like_N"/>
</dbReference>
<gene>
    <name evidence="3" type="primary">YGR042W</name>
    <name evidence="3" type="ORF">LSUE1_G006907</name>
</gene>
<sequence length="964" mass="105333">MAAVPASLDVPPTQTTAPVLEYRCLFTPDLRKKQKKWQDGRLKLHTFNSKVVVYDDRANIVGDTHWREGSQLEDGDEIELERGGFLVQVGEYLEKRDQDLSELVDKRKKEKGERAAAKLAASPAVGRSQALSTPAPHLKPKALNTLLTPSGHYGRASVSNASPFEERQRLDGLGGGNENERPSKRRKQVESTQSKNGYAQNLMGASLSLSSSRPPGTASIQYEPFKTKPAMSRPPPQTIDLTFDDDEDDEIQKPIQPSRRARPLKTKRHRSPPPRSTYAGNLTGVALTLSRPEPVSPKRINTMGIKSNLRAHEGVTEFFTEDDDSALDIRSSPHQIPAAKTREPTKKPKLTKSKPISHSPSSSPPPIARAKTAKHTREEPVDVSRSSSPVTRPTSKKTKPVPSSKRKETINRSRSSSPMMEVPRRQNLTASLSRVANRDVIPGSAEQPVSALRIKARPPRKMMMLMDRPSSRSSLNRDSTSKAIPKQRRPEESDEPVLSQATEHLNAFCQRQEERLQARVNGNRPRINLDLDDFDSSPLDSGISHQAIDNMLTRKPVAAQPSAPTSNEPEIIPVVSSKVRNMGSTKAVGNAIQAETIDKPITERRESVKVNRIASNQRASEGQDTGGQEEIPIPSIPMAEANTKLETLKTIAISNPANFIDESKIATPLTPIVQTPAPWVSLSNVVAGKAPSPRAVREKERLIPETSPEIVAETRLPQQAAVENEQSLPKITPKKQSRAPKPPKGINGDIESATEYFRAIVKSSSASEMQVDDIPDASSHTEETVTDRNEKAMDEVSDFEKSNSVSIEPELEKSPKPRPIEQASPKESGEMGGLGFHSAQNIHVASEEAGKTLTSTDNAGMGPQKAKLLNPATRGKSLQKTVAEANDAMAQALRAMPPPLIRPRILSRPAGQPILARDEALIEGQIESGPDSVPLSGPWSREAFDLFGSWRPPAREAIVGNVAG</sequence>
<feature type="compositionally biased region" description="Basic residues" evidence="1">
    <location>
        <begin position="259"/>
        <end position="272"/>
    </location>
</feature>
<feature type="region of interest" description="Disordered" evidence="1">
    <location>
        <begin position="715"/>
        <end position="751"/>
    </location>
</feature>
<feature type="region of interest" description="Disordered" evidence="1">
    <location>
        <begin position="765"/>
        <end position="835"/>
    </location>
</feature>
<dbReference type="EMBL" id="QGMK01000537">
    <property type="protein sequence ID" value="TVY81153.1"/>
    <property type="molecule type" value="Genomic_DNA"/>
</dbReference>
<evidence type="ECO:0000313" key="4">
    <source>
        <dbReference type="Proteomes" id="UP000469558"/>
    </source>
</evidence>
<dbReference type="AlphaFoldDB" id="A0A8T9CE61"/>
<dbReference type="InterPro" id="IPR052800">
    <property type="entry name" value="DNA_Repair_Helicase_ZGRF1"/>
</dbReference>
<dbReference type="PANTHER" id="PTHR28535:SF1">
    <property type="entry name" value="PROTEIN ZGRF1"/>
    <property type="match status" value="1"/>
</dbReference>
<organism evidence="3 4">
    <name type="scientific">Lachnellula suecica</name>
    <dbReference type="NCBI Taxonomy" id="602035"/>
    <lineage>
        <taxon>Eukaryota</taxon>
        <taxon>Fungi</taxon>
        <taxon>Dikarya</taxon>
        <taxon>Ascomycota</taxon>
        <taxon>Pezizomycotina</taxon>
        <taxon>Leotiomycetes</taxon>
        <taxon>Helotiales</taxon>
        <taxon>Lachnaceae</taxon>
        <taxon>Lachnellula</taxon>
    </lineage>
</organism>
<dbReference type="OrthoDB" id="6513042at2759"/>
<reference evidence="3 4" key="1">
    <citation type="submission" date="2018-05" db="EMBL/GenBank/DDBJ databases">
        <title>Genome sequencing and assembly of the regulated plant pathogen Lachnellula willkommii and related sister species for the development of diagnostic species identification markers.</title>
        <authorList>
            <person name="Giroux E."/>
            <person name="Bilodeau G."/>
        </authorList>
    </citation>
    <scope>NUCLEOTIDE SEQUENCE [LARGE SCALE GENOMIC DNA]</scope>
    <source>
        <strain evidence="3 4">CBS 268.59</strain>
    </source>
</reference>
<evidence type="ECO:0000313" key="3">
    <source>
        <dbReference type="EMBL" id="TVY81153.1"/>
    </source>
</evidence>
<feature type="region of interest" description="Disordered" evidence="1">
    <location>
        <begin position="107"/>
        <end position="301"/>
    </location>
</feature>
<feature type="region of interest" description="Disordered" evidence="1">
    <location>
        <begin position="325"/>
        <end position="441"/>
    </location>
</feature>
<feature type="compositionally biased region" description="Basic and acidic residues" evidence="1">
    <location>
        <begin position="107"/>
        <end position="116"/>
    </location>
</feature>
<proteinExistence type="predicted"/>
<feature type="compositionally biased region" description="Polar residues" evidence="1">
    <location>
        <begin position="207"/>
        <end position="220"/>
    </location>
</feature>
<feature type="region of interest" description="Disordered" evidence="1">
    <location>
        <begin position="466"/>
        <end position="497"/>
    </location>
</feature>
<keyword evidence="4" id="KW-1185">Reference proteome</keyword>
<feature type="compositionally biased region" description="Polar residues" evidence="1">
    <location>
        <begin position="190"/>
        <end position="199"/>
    </location>
</feature>
<evidence type="ECO:0000256" key="1">
    <source>
        <dbReference type="SAM" id="MobiDB-lite"/>
    </source>
</evidence>
<evidence type="ECO:0000259" key="2">
    <source>
        <dbReference type="Pfam" id="PF10382"/>
    </source>
</evidence>
<feature type="compositionally biased region" description="Basic and acidic residues" evidence="1">
    <location>
        <begin position="779"/>
        <end position="801"/>
    </location>
</feature>
<feature type="domain" description="5'-3' DNA helicase ZGRF1-like N-terminal" evidence="2">
    <location>
        <begin position="19"/>
        <end position="100"/>
    </location>
</feature>
<dbReference type="GO" id="GO:0006302">
    <property type="term" value="P:double-strand break repair"/>
    <property type="evidence" value="ECO:0007669"/>
    <property type="project" value="TreeGrafter"/>
</dbReference>
<dbReference type="GO" id="GO:0035861">
    <property type="term" value="C:site of double-strand break"/>
    <property type="evidence" value="ECO:0007669"/>
    <property type="project" value="TreeGrafter"/>
</dbReference>
<name>A0A8T9CE61_9HELO</name>
<dbReference type="Proteomes" id="UP000469558">
    <property type="component" value="Unassembled WGS sequence"/>
</dbReference>
<protein>
    <recommendedName>
        <fullName evidence="2">5'-3' DNA helicase ZGRF1-like N-terminal domain-containing protein</fullName>
    </recommendedName>
</protein>
<feature type="compositionally biased region" description="Low complexity" evidence="1">
    <location>
        <begin position="383"/>
        <end position="393"/>
    </location>
</feature>